<name>A0A091DQ35_FUKDA</name>
<sequence>VGCREGLSMETKRIQPPLPDKGADASDKDDDAHRVVHRTWKSDNEIMKKPK</sequence>
<feature type="non-terminal residue" evidence="2">
    <location>
        <position position="1"/>
    </location>
</feature>
<protein>
    <submittedName>
        <fullName evidence="2">Uncharacterized protein</fullName>
    </submittedName>
</protein>
<organism evidence="2 3">
    <name type="scientific">Fukomys damarensis</name>
    <name type="common">Damaraland mole rat</name>
    <name type="synonym">Cryptomys damarensis</name>
    <dbReference type="NCBI Taxonomy" id="885580"/>
    <lineage>
        <taxon>Eukaryota</taxon>
        <taxon>Metazoa</taxon>
        <taxon>Chordata</taxon>
        <taxon>Craniata</taxon>
        <taxon>Vertebrata</taxon>
        <taxon>Euteleostomi</taxon>
        <taxon>Mammalia</taxon>
        <taxon>Eutheria</taxon>
        <taxon>Euarchontoglires</taxon>
        <taxon>Glires</taxon>
        <taxon>Rodentia</taxon>
        <taxon>Hystricomorpha</taxon>
        <taxon>Bathyergidae</taxon>
        <taxon>Fukomys</taxon>
    </lineage>
</organism>
<gene>
    <name evidence="2" type="ORF">H920_06004</name>
</gene>
<proteinExistence type="predicted"/>
<evidence type="ECO:0000313" key="2">
    <source>
        <dbReference type="EMBL" id="KFO32593.1"/>
    </source>
</evidence>
<dbReference type="AlphaFoldDB" id="A0A091DQ35"/>
<reference evidence="2 3" key="1">
    <citation type="submission" date="2013-11" db="EMBL/GenBank/DDBJ databases">
        <title>The Damaraland mole rat (Fukomys damarensis) genome and evolution of African mole rats.</title>
        <authorList>
            <person name="Gladyshev V.N."/>
            <person name="Fang X."/>
        </authorList>
    </citation>
    <scope>NUCLEOTIDE SEQUENCE [LARGE SCALE GENOMIC DNA]</scope>
    <source>
        <tissue evidence="2">Liver</tissue>
    </source>
</reference>
<evidence type="ECO:0000256" key="1">
    <source>
        <dbReference type="SAM" id="MobiDB-lite"/>
    </source>
</evidence>
<evidence type="ECO:0000313" key="3">
    <source>
        <dbReference type="Proteomes" id="UP000028990"/>
    </source>
</evidence>
<keyword evidence="3" id="KW-1185">Reference proteome</keyword>
<dbReference type="EMBL" id="KN122153">
    <property type="protein sequence ID" value="KFO32593.1"/>
    <property type="molecule type" value="Genomic_DNA"/>
</dbReference>
<feature type="region of interest" description="Disordered" evidence="1">
    <location>
        <begin position="1"/>
        <end position="34"/>
    </location>
</feature>
<feature type="compositionally biased region" description="Basic and acidic residues" evidence="1">
    <location>
        <begin position="21"/>
        <end position="34"/>
    </location>
</feature>
<dbReference type="Proteomes" id="UP000028990">
    <property type="component" value="Unassembled WGS sequence"/>
</dbReference>
<accession>A0A091DQ35</accession>